<protein>
    <recommendedName>
        <fullName evidence="2">WSC domain-containing protein</fullName>
    </recommendedName>
</protein>
<comment type="caution">
    <text evidence="3">The sequence shown here is derived from an EMBL/GenBank/DDBJ whole genome shotgun (WGS) entry which is preliminary data.</text>
</comment>
<dbReference type="AlphaFoldDB" id="A0AAW0QV86"/>
<evidence type="ECO:0000313" key="3">
    <source>
        <dbReference type="EMBL" id="KAK8106140.1"/>
    </source>
</evidence>
<sequence length="114" mass="11577">MFKSQALIALAAIGSATLAFAAERSIGCFPSPDVQGFVDQGPNVFQSVGLCHSECETAGFPAFALNGTSCGCAQLDNVPGAEHEVDAAHCDTPCPGFASEKCGGKGGFVSVYTI</sequence>
<evidence type="ECO:0000256" key="1">
    <source>
        <dbReference type="SAM" id="SignalP"/>
    </source>
</evidence>
<dbReference type="EMBL" id="JAQQWP010000008">
    <property type="protein sequence ID" value="KAK8106140.1"/>
    <property type="molecule type" value="Genomic_DNA"/>
</dbReference>
<keyword evidence="4" id="KW-1185">Reference proteome</keyword>
<dbReference type="InterPro" id="IPR002889">
    <property type="entry name" value="WSC_carb-bd"/>
</dbReference>
<feature type="domain" description="WSC" evidence="2">
    <location>
        <begin position="22"/>
        <end position="114"/>
    </location>
</feature>
<reference evidence="3 4" key="1">
    <citation type="submission" date="2023-01" db="EMBL/GenBank/DDBJ databases">
        <title>Analysis of 21 Apiospora genomes using comparative genomics revels a genus with tremendous synthesis potential of carbohydrate active enzymes and secondary metabolites.</title>
        <authorList>
            <person name="Sorensen T."/>
        </authorList>
    </citation>
    <scope>NUCLEOTIDE SEQUENCE [LARGE SCALE GENOMIC DNA]</scope>
    <source>
        <strain evidence="3 4">CBS 117206</strain>
    </source>
</reference>
<dbReference type="SMART" id="SM00321">
    <property type="entry name" value="WSC"/>
    <property type="match status" value="1"/>
</dbReference>
<feature type="signal peptide" evidence="1">
    <location>
        <begin position="1"/>
        <end position="21"/>
    </location>
</feature>
<dbReference type="Pfam" id="PF01822">
    <property type="entry name" value="WSC"/>
    <property type="match status" value="1"/>
</dbReference>
<accession>A0AAW0QV86</accession>
<evidence type="ECO:0000313" key="4">
    <source>
        <dbReference type="Proteomes" id="UP001392437"/>
    </source>
</evidence>
<dbReference type="Proteomes" id="UP001392437">
    <property type="component" value="Unassembled WGS sequence"/>
</dbReference>
<name>A0AAW0QV86_9PEZI</name>
<dbReference type="PROSITE" id="PS51212">
    <property type="entry name" value="WSC"/>
    <property type="match status" value="1"/>
</dbReference>
<organism evidence="3 4">
    <name type="scientific">Apiospora kogelbergensis</name>
    <dbReference type="NCBI Taxonomy" id="1337665"/>
    <lineage>
        <taxon>Eukaryota</taxon>
        <taxon>Fungi</taxon>
        <taxon>Dikarya</taxon>
        <taxon>Ascomycota</taxon>
        <taxon>Pezizomycotina</taxon>
        <taxon>Sordariomycetes</taxon>
        <taxon>Xylariomycetidae</taxon>
        <taxon>Amphisphaeriales</taxon>
        <taxon>Apiosporaceae</taxon>
        <taxon>Apiospora</taxon>
    </lineage>
</organism>
<proteinExistence type="predicted"/>
<evidence type="ECO:0000259" key="2">
    <source>
        <dbReference type="PROSITE" id="PS51212"/>
    </source>
</evidence>
<gene>
    <name evidence="3" type="ORF">PG999_009499</name>
</gene>
<feature type="chain" id="PRO_5043497376" description="WSC domain-containing protein" evidence="1">
    <location>
        <begin position="22"/>
        <end position="114"/>
    </location>
</feature>
<keyword evidence="1" id="KW-0732">Signal</keyword>